<evidence type="ECO:0000256" key="4">
    <source>
        <dbReference type="ARBA" id="ARBA00022989"/>
    </source>
</evidence>
<feature type="transmembrane region" description="Helical" evidence="7">
    <location>
        <begin position="512"/>
        <end position="532"/>
    </location>
</feature>
<dbReference type="InterPro" id="IPR036259">
    <property type="entry name" value="MFS_trans_sf"/>
</dbReference>
<organism evidence="8 9">
    <name type="scientific">Mycena venus</name>
    <dbReference type="NCBI Taxonomy" id="2733690"/>
    <lineage>
        <taxon>Eukaryota</taxon>
        <taxon>Fungi</taxon>
        <taxon>Dikarya</taxon>
        <taxon>Basidiomycota</taxon>
        <taxon>Agaricomycotina</taxon>
        <taxon>Agaricomycetes</taxon>
        <taxon>Agaricomycetidae</taxon>
        <taxon>Agaricales</taxon>
        <taxon>Marasmiineae</taxon>
        <taxon>Mycenaceae</taxon>
        <taxon>Mycena</taxon>
    </lineage>
</organism>
<feature type="transmembrane region" description="Helical" evidence="7">
    <location>
        <begin position="177"/>
        <end position="197"/>
    </location>
</feature>
<evidence type="ECO:0000256" key="6">
    <source>
        <dbReference type="SAM" id="MobiDB-lite"/>
    </source>
</evidence>
<feature type="region of interest" description="Disordered" evidence="6">
    <location>
        <begin position="562"/>
        <end position="648"/>
    </location>
</feature>
<name>A0A8H7CN93_9AGAR</name>
<feature type="transmembrane region" description="Helical" evidence="7">
    <location>
        <begin position="691"/>
        <end position="715"/>
    </location>
</feature>
<keyword evidence="4 7" id="KW-1133">Transmembrane helix</keyword>
<comment type="caution">
    <text evidence="8">The sequence shown here is derived from an EMBL/GenBank/DDBJ whole genome shotgun (WGS) entry which is preliminary data.</text>
</comment>
<feature type="transmembrane region" description="Helical" evidence="7">
    <location>
        <begin position="387"/>
        <end position="408"/>
    </location>
</feature>
<evidence type="ECO:0000256" key="2">
    <source>
        <dbReference type="ARBA" id="ARBA00022448"/>
    </source>
</evidence>
<dbReference type="GO" id="GO:0005886">
    <property type="term" value="C:plasma membrane"/>
    <property type="evidence" value="ECO:0007669"/>
    <property type="project" value="TreeGrafter"/>
</dbReference>
<protein>
    <submittedName>
        <fullName evidence="8">MFS general substrate transporter</fullName>
    </submittedName>
</protein>
<keyword evidence="5 7" id="KW-0472">Membrane</keyword>
<accession>A0A8H7CN93</accession>
<dbReference type="PANTHER" id="PTHR19432">
    <property type="entry name" value="SUGAR TRANSPORTER"/>
    <property type="match status" value="1"/>
</dbReference>
<dbReference type="SUPFAM" id="SSF103473">
    <property type="entry name" value="MFS general substrate transporter"/>
    <property type="match status" value="1"/>
</dbReference>
<evidence type="ECO:0000313" key="9">
    <source>
        <dbReference type="Proteomes" id="UP000620124"/>
    </source>
</evidence>
<sequence>MTGGFGPSLGPMSPIDPSRWSGTARVLGPRWSHLPTLTIGLLGVQIFWSVEMSYASPYLLSLGLSTSHVALVFLAGPLSGLLVQPLVGAYADTSTSRWGRRRPYILGGCMVCVMGMLLLGYTRAVAGWVFARDGHAHGVLTVILAVFAIFVIDFSINAVMAVDRALLVDILPPAQQAAGNACAAFMLGGGSVVGFFVGNLPLRTLLPFLNADSELQALSVLVSGLLLLCHGITAALVRERVLLKVVGARGLSLKREIREIYTHARALPRVIRQICFIQFFAWLGWFPVLFYTTMYITDVYLQEGSAFSSSSPSPSSLLAGNVTNGTTDYPPAVRLLARTLSASRFLPRNATTLPSPSLSSLANNSSSPLDAVPDADAPTRLGARAQLISALLALAANALLPFVIPDAASSPADKRDRRRGLRNSQIMGRVDLESVGLSPIDGGGSLANGNGVAMGHSLDVVGGGTGKGKEAWWRRMRVPDAMRVPLSTLWAASHLVFAGCMVGSFFTRSVAGATFLIACTGFSWGVTQWAPFSLLAEAILTSPAPSSTSGRRIISIRLADTRTRPENEEEEGFLVSRPGEESDDDEDSGGELEFVKPSSRDGDEARHGDADGRGYGTEEDDDDEDDVGGLYPPPPRKSANGAGSNGGLLLGNPAAQLSVVDVLTPRSGRFESEREPGGGFGDPGGDGIHNIFIVIPQFLVTGLSAAIFAIFDGAAAAPGHAPGPDVEPGRNSVVYVFRIGGIWASIAFVLAWRLARELRRQ</sequence>
<dbReference type="AlphaFoldDB" id="A0A8H7CN93"/>
<feature type="transmembrane region" description="Helical" evidence="7">
    <location>
        <begin position="735"/>
        <end position="755"/>
    </location>
</feature>
<feature type="transmembrane region" description="Helical" evidence="7">
    <location>
        <begin position="70"/>
        <end position="91"/>
    </location>
</feature>
<comment type="subcellular location">
    <subcellularLocation>
        <location evidence="1">Membrane</location>
        <topology evidence="1">Multi-pass membrane protein</topology>
    </subcellularLocation>
</comment>
<feature type="compositionally biased region" description="Basic and acidic residues" evidence="6">
    <location>
        <begin position="598"/>
        <end position="612"/>
    </location>
</feature>
<feature type="transmembrane region" description="Helical" evidence="7">
    <location>
        <begin position="217"/>
        <end position="237"/>
    </location>
</feature>
<dbReference type="EMBL" id="JACAZI010000017">
    <property type="protein sequence ID" value="KAF7342251.1"/>
    <property type="molecule type" value="Genomic_DNA"/>
</dbReference>
<feature type="transmembrane region" description="Helical" evidence="7">
    <location>
        <begin position="103"/>
        <end position="122"/>
    </location>
</feature>
<keyword evidence="2" id="KW-0813">Transport</keyword>
<feature type="transmembrane region" description="Helical" evidence="7">
    <location>
        <begin position="484"/>
        <end position="506"/>
    </location>
</feature>
<evidence type="ECO:0000256" key="3">
    <source>
        <dbReference type="ARBA" id="ARBA00022692"/>
    </source>
</evidence>
<keyword evidence="3 7" id="KW-0812">Transmembrane</keyword>
<reference evidence="8" key="1">
    <citation type="submission" date="2020-05" db="EMBL/GenBank/DDBJ databases">
        <title>Mycena genomes resolve the evolution of fungal bioluminescence.</title>
        <authorList>
            <person name="Tsai I.J."/>
        </authorList>
    </citation>
    <scope>NUCLEOTIDE SEQUENCE</scope>
    <source>
        <strain evidence="8">CCC161011</strain>
    </source>
</reference>
<dbReference type="Pfam" id="PF13347">
    <property type="entry name" value="MFS_2"/>
    <property type="match status" value="1"/>
</dbReference>
<dbReference type="Proteomes" id="UP000620124">
    <property type="component" value="Unassembled WGS sequence"/>
</dbReference>
<dbReference type="PANTHER" id="PTHR19432:SF91">
    <property type="entry name" value="GENERAL ALPHA-GLUCOSIDE PERMEASE"/>
    <property type="match status" value="1"/>
</dbReference>
<feature type="compositionally biased region" description="Acidic residues" evidence="6">
    <location>
        <begin position="581"/>
        <end position="590"/>
    </location>
</feature>
<keyword evidence="9" id="KW-1185">Reference proteome</keyword>
<evidence type="ECO:0000313" key="8">
    <source>
        <dbReference type="EMBL" id="KAF7342251.1"/>
    </source>
</evidence>
<proteinExistence type="predicted"/>
<gene>
    <name evidence="8" type="ORF">MVEN_01813200</name>
</gene>
<feature type="compositionally biased region" description="Low complexity" evidence="6">
    <location>
        <begin position="354"/>
        <end position="369"/>
    </location>
</feature>
<dbReference type="OrthoDB" id="28755at2759"/>
<feature type="compositionally biased region" description="Acidic residues" evidence="6">
    <location>
        <begin position="617"/>
        <end position="627"/>
    </location>
</feature>
<feature type="region of interest" description="Disordered" evidence="6">
    <location>
        <begin position="354"/>
        <end position="373"/>
    </location>
</feature>
<dbReference type="Gene3D" id="1.20.1250.20">
    <property type="entry name" value="MFS general substrate transporter like domains"/>
    <property type="match status" value="1"/>
</dbReference>
<dbReference type="GO" id="GO:0008506">
    <property type="term" value="F:sucrose:proton symporter activity"/>
    <property type="evidence" value="ECO:0007669"/>
    <property type="project" value="TreeGrafter"/>
</dbReference>
<evidence type="ECO:0000256" key="1">
    <source>
        <dbReference type="ARBA" id="ARBA00004141"/>
    </source>
</evidence>
<feature type="transmembrane region" description="Helical" evidence="7">
    <location>
        <begin position="274"/>
        <end position="296"/>
    </location>
</feature>
<feature type="transmembrane region" description="Helical" evidence="7">
    <location>
        <begin position="134"/>
        <end position="156"/>
    </location>
</feature>
<evidence type="ECO:0000256" key="7">
    <source>
        <dbReference type="SAM" id="Phobius"/>
    </source>
</evidence>
<evidence type="ECO:0000256" key="5">
    <source>
        <dbReference type="ARBA" id="ARBA00023136"/>
    </source>
</evidence>